<dbReference type="Proteomes" id="UP000035218">
    <property type="component" value="Unassembled WGS sequence"/>
</dbReference>
<gene>
    <name evidence="2" type="ORF">AA984_16675</name>
    <name evidence="1" type="ORF">BFO01nite_50130</name>
</gene>
<reference evidence="2 3" key="1">
    <citation type="submission" date="2015-05" db="EMBL/GenBank/DDBJ databases">
        <title>Genome sequencing project for genomic taxonomy and phylogenomics of Bacillus-like bacteria.</title>
        <authorList>
            <person name="Liu B."/>
            <person name="Wang J."/>
            <person name="Zhu Y."/>
            <person name="Liu G."/>
            <person name="Chen Q."/>
            <person name="Chen Z."/>
            <person name="Lan J."/>
            <person name="Che J."/>
            <person name="Ge C."/>
            <person name="Shi H."/>
            <person name="Pan Z."/>
            <person name="Liu X."/>
        </authorList>
    </citation>
    <scope>NUCLEOTIDE SEQUENCE [LARGE SCALE GENOMIC DNA]</scope>
    <source>
        <strain evidence="2 3">DSM 9885</strain>
    </source>
</reference>
<dbReference type="EMBL" id="LDCN01000004">
    <property type="protein sequence ID" value="KLH98624.1"/>
    <property type="molecule type" value="Genomic_DNA"/>
</dbReference>
<keyword evidence="4" id="KW-1185">Reference proteome</keyword>
<dbReference type="Proteomes" id="UP000319498">
    <property type="component" value="Unassembled WGS sequence"/>
</dbReference>
<comment type="caution">
    <text evidence="2">The sequence shown here is derived from an EMBL/GenBank/DDBJ whole genome shotgun (WGS) entry which is preliminary data.</text>
</comment>
<evidence type="ECO:0000313" key="1">
    <source>
        <dbReference type="EMBL" id="GED60881.1"/>
    </source>
</evidence>
<sequence length="114" mass="13090">MREITTEALFHLYLDTLNSCGSYLRNASDDVVGYEVFEQFDIGVVSFFHESSLLRLLNAGLINTETMQRSSELRRLALELQKEDEWSLKALRTSTRWTTLLALADEIRSTINAE</sequence>
<protein>
    <recommendedName>
        <fullName evidence="5">DUF4375 domain-containing protein</fullName>
    </recommendedName>
</protein>
<dbReference type="RefSeq" id="WP_047071090.1">
    <property type="nucleotide sequence ID" value="NZ_BJOL01000036.1"/>
</dbReference>
<reference evidence="1 4" key="2">
    <citation type="submission" date="2019-06" db="EMBL/GenBank/DDBJ databases">
        <title>Whole genome shotgun sequence of Brevibacillus formosus NBRC 15716.</title>
        <authorList>
            <person name="Hosoyama A."/>
            <person name="Uohara A."/>
            <person name="Ohji S."/>
            <person name="Ichikawa N."/>
        </authorList>
    </citation>
    <scope>NUCLEOTIDE SEQUENCE [LARGE SCALE GENOMIC DNA]</scope>
    <source>
        <strain evidence="1 4">NBRC 15716</strain>
    </source>
</reference>
<dbReference type="OrthoDB" id="2618242at2"/>
<dbReference type="AlphaFoldDB" id="A0A837KM85"/>
<dbReference type="EMBL" id="BJOL01000036">
    <property type="protein sequence ID" value="GED60881.1"/>
    <property type="molecule type" value="Genomic_DNA"/>
</dbReference>
<evidence type="ECO:0008006" key="5">
    <source>
        <dbReference type="Google" id="ProtNLM"/>
    </source>
</evidence>
<organism evidence="2 3">
    <name type="scientific">Brevibacillus formosus</name>
    <dbReference type="NCBI Taxonomy" id="54913"/>
    <lineage>
        <taxon>Bacteria</taxon>
        <taxon>Bacillati</taxon>
        <taxon>Bacillota</taxon>
        <taxon>Bacilli</taxon>
        <taxon>Bacillales</taxon>
        <taxon>Paenibacillaceae</taxon>
        <taxon>Brevibacillus</taxon>
    </lineage>
</organism>
<evidence type="ECO:0000313" key="3">
    <source>
        <dbReference type="Proteomes" id="UP000035218"/>
    </source>
</evidence>
<proteinExistence type="predicted"/>
<dbReference type="GeneID" id="87586696"/>
<name>A0A837KM85_9BACL</name>
<accession>A0A837KM85</accession>
<evidence type="ECO:0000313" key="4">
    <source>
        <dbReference type="Proteomes" id="UP000319498"/>
    </source>
</evidence>
<evidence type="ECO:0000313" key="2">
    <source>
        <dbReference type="EMBL" id="KLH98624.1"/>
    </source>
</evidence>